<sequence>MIVYFCVYIINNFNSNELMSSFEFLKTGTGDDHALCG</sequence>
<dbReference type="AlphaFoldDB" id="A0A7X0J577"/>
<proteinExistence type="predicted"/>
<evidence type="ECO:0000313" key="2">
    <source>
        <dbReference type="Proteomes" id="UP000521017"/>
    </source>
</evidence>
<evidence type="ECO:0000313" key="1">
    <source>
        <dbReference type="EMBL" id="MBB6500874.1"/>
    </source>
</evidence>
<protein>
    <submittedName>
        <fullName evidence="1">Uncharacterized protein</fullName>
    </submittedName>
</protein>
<organism evidence="1 2">
    <name type="scientific">Pedobacter cryoconitis</name>
    <dbReference type="NCBI Taxonomy" id="188932"/>
    <lineage>
        <taxon>Bacteria</taxon>
        <taxon>Pseudomonadati</taxon>
        <taxon>Bacteroidota</taxon>
        <taxon>Sphingobacteriia</taxon>
        <taxon>Sphingobacteriales</taxon>
        <taxon>Sphingobacteriaceae</taxon>
        <taxon>Pedobacter</taxon>
    </lineage>
</organism>
<gene>
    <name evidence="1" type="ORF">HDF25_003033</name>
</gene>
<comment type="caution">
    <text evidence="1">The sequence shown here is derived from an EMBL/GenBank/DDBJ whole genome shotgun (WGS) entry which is preliminary data.</text>
</comment>
<reference evidence="1 2" key="1">
    <citation type="submission" date="2020-08" db="EMBL/GenBank/DDBJ databases">
        <title>Genomic Encyclopedia of Type Strains, Phase IV (KMG-V): Genome sequencing to study the core and pangenomes of soil and plant-associated prokaryotes.</title>
        <authorList>
            <person name="Whitman W."/>
        </authorList>
    </citation>
    <scope>NUCLEOTIDE SEQUENCE [LARGE SCALE GENOMIC DNA]</scope>
    <source>
        <strain evidence="1 2">M2T3</strain>
    </source>
</reference>
<name>A0A7X0J577_9SPHI</name>
<dbReference type="EMBL" id="JACHCC010000007">
    <property type="protein sequence ID" value="MBB6500874.1"/>
    <property type="molecule type" value="Genomic_DNA"/>
</dbReference>
<dbReference type="Proteomes" id="UP000521017">
    <property type="component" value="Unassembled WGS sequence"/>
</dbReference>
<accession>A0A7X0J577</accession>